<proteinExistence type="predicted"/>
<dbReference type="Proteomes" id="UP000812440">
    <property type="component" value="Unassembled WGS sequence"/>
</dbReference>
<evidence type="ECO:0000313" key="2">
    <source>
        <dbReference type="Proteomes" id="UP000812440"/>
    </source>
</evidence>
<keyword evidence="2" id="KW-1185">Reference proteome</keyword>
<dbReference type="OrthoDB" id="248923at2759"/>
<dbReference type="AlphaFoldDB" id="A0A8T2IA47"/>
<gene>
    <name evidence="1" type="ORF">GDO86_018729</name>
</gene>
<sequence length="82" mass="9734">MFPFYCRSNVTVPEKFRRMVESLRADVVQGVGVKVLERVYDIMEREDDADRALQLKNHLGDKYDPYGLKIQQLKFFEDNSKF</sequence>
<organism evidence="1 2">
    <name type="scientific">Hymenochirus boettgeri</name>
    <name type="common">Congo dwarf clawed frog</name>
    <dbReference type="NCBI Taxonomy" id="247094"/>
    <lineage>
        <taxon>Eukaryota</taxon>
        <taxon>Metazoa</taxon>
        <taxon>Chordata</taxon>
        <taxon>Craniata</taxon>
        <taxon>Vertebrata</taxon>
        <taxon>Euteleostomi</taxon>
        <taxon>Amphibia</taxon>
        <taxon>Batrachia</taxon>
        <taxon>Anura</taxon>
        <taxon>Pipoidea</taxon>
        <taxon>Pipidae</taxon>
        <taxon>Pipinae</taxon>
        <taxon>Hymenochirus</taxon>
    </lineage>
</organism>
<comment type="caution">
    <text evidence="1">The sequence shown here is derived from an EMBL/GenBank/DDBJ whole genome shotgun (WGS) entry which is preliminary data.</text>
</comment>
<accession>A0A8T2IA47</accession>
<evidence type="ECO:0000313" key="1">
    <source>
        <dbReference type="EMBL" id="KAG8429975.1"/>
    </source>
</evidence>
<reference evidence="1" key="1">
    <citation type="thesis" date="2020" institute="ProQuest LLC" country="789 East Eisenhower Parkway, Ann Arbor, MI, USA">
        <title>Comparative Genomics and Chromosome Evolution.</title>
        <authorList>
            <person name="Mudd A.B."/>
        </authorList>
    </citation>
    <scope>NUCLEOTIDE SEQUENCE</scope>
    <source>
        <strain evidence="1">Female2</strain>
        <tissue evidence="1">Blood</tissue>
    </source>
</reference>
<name>A0A8T2IA47_9PIPI</name>
<protein>
    <submittedName>
        <fullName evidence="1">Uncharacterized protein</fullName>
    </submittedName>
</protein>
<dbReference type="EMBL" id="JAACNH010001889">
    <property type="protein sequence ID" value="KAG8429975.1"/>
    <property type="molecule type" value="Genomic_DNA"/>
</dbReference>